<evidence type="ECO:0008006" key="8">
    <source>
        <dbReference type="Google" id="ProtNLM"/>
    </source>
</evidence>
<feature type="domain" description="MGAT4 A/B/C C-terminal" evidence="5">
    <location>
        <begin position="456"/>
        <end position="573"/>
    </location>
</feature>
<dbReference type="GO" id="GO:0005793">
    <property type="term" value="C:endoplasmic reticulum-Golgi intermediate compartment"/>
    <property type="evidence" value="ECO:0007669"/>
    <property type="project" value="TreeGrafter"/>
</dbReference>
<dbReference type="PANTHER" id="PTHR12062:SF9">
    <property type="entry name" value="ALPHA-1,3-MANNOSYL-GLYCOPROTEIN 4-BETA-N-ACETYLGLUCOSAMINYLTRANSFERASE A, ISOFORM A"/>
    <property type="match status" value="1"/>
</dbReference>
<dbReference type="Proteomes" id="UP000648187">
    <property type="component" value="Unassembled WGS sequence"/>
</dbReference>
<dbReference type="GO" id="GO:0008375">
    <property type="term" value="F:acetylglucosaminyltransferase activity"/>
    <property type="evidence" value="ECO:0007669"/>
    <property type="project" value="TreeGrafter"/>
</dbReference>
<proteinExistence type="predicted"/>
<dbReference type="InterPro" id="IPR056576">
    <property type="entry name" value="MGAT4_A/B/C_C"/>
</dbReference>
<accession>A0A835GM59</accession>
<keyword evidence="2" id="KW-0328">Glycosyltransferase</keyword>
<dbReference type="Pfam" id="PF04666">
    <property type="entry name" value="MGAT4_cons"/>
    <property type="match status" value="1"/>
</dbReference>
<dbReference type="InterPro" id="IPR057279">
    <property type="entry name" value="MGAT4"/>
</dbReference>
<comment type="caution">
    <text evidence="6">The sequence shown here is derived from an EMBL/GenBank/DDBJ whole genome shotgun (WGS) entry which is preliminary data.</text>
</comment>
<organism evidence="6 7">
    <name type="scientific">Spodoptera exigua</name>
    <name type="common">Beet armyworm</name>
    <name type="synonym">Noctua fulgens</name>
    <dbReference type="NCBI Taxonomy" id="7107"/>
    <lineage>
        <taxon>Eukaryota</taxon>
        <taxon>Metazoa</taxon>
        <taxon>Ecdysozoa</taxon>
        <taxon>Arthropoda</taxon>
        <taxon>Hexapoda</taxon>
        <taxon>Insecta</taxon>
        <taxon>Pterygota</taxon>
        <taxon>Neoptera</taxon>
        <taxon>Endopterygota</taxon>
        <taxon>Lepidoptera</taxon>
        <taxon>Glossata</taxon>
        <taxon>Ditrysia</taxon>
        <taxon>Noctuoidea</taxon>
        <taxon>Noctuidae</taxon>
        <taxon>Amphipyrinae</taxon>
        <taxon>Spodoptera</taxon>
    </lineage>
</organism>
<dbReference type="GO" id="GO:0006487">
    <property type="term" value="P:protein N-linked glycosylation"/>
    <property type="evidence" value="ECO:0007669"/>
    <property type="project" value="TreeGrafter"/>
</dbReference>
<dbReference type="PANTHER" id="PTHR12062">
    <property type="entry name" value="N-ACETYLGLUCOSAMINYLTRANSFERASE VI"/>
    <property type="match status" value="1"/>
</dbReference>
<gene>
    <name evidence="6" type="ORF">HW555_002363</name>
</gene>
<evidence type="ECO:0000259" key="4">
    <source>
        <dbReference type="Pfam" id="PF04666"/>
    </source>
</evidence>
<dbReference type="Pfam" id="PF23524">
    <property type="entry name" value="MGAT4A_C"/>
    <property type="match status" value="1"/>
</dbReference>
<reference evidence="6" key="1">
    <citation type="submission" date="2020-08" db="EMBL/GenBank/DDBJ databases">
        <title>Spodoptera exigua strain:BAW_Kor-Di-RS1 Genome sequencing and assembly.</title>
        <authorList>
            <person name="Kim J."/>
            <person name="Nam H.Y."/>
            <person name="Kwon M."/>
            <person name="Choi J.H."/>
            <person name="Cho S.R."/>
            <person name="Kim G.-H."/>
        </authorList>
    </citation>
    <scope>NUCLEOTIDE SEQUENCE</scope>
    <source>
        <strain evidence="6">BAW_Kor-Di-RS1</strain>
        <tissue evidence="6">Whole-body</tissue>
    </source>
</reference>
<protein>
    <recommendedName>
        <fullName evidence="8">Alpha-1,3-mannosyl-glycoprotein 4-beta-N-acetylglucosaminyltransferase A</fullName>
    </recommendedName>
</protein>
<evidence type="ECO:0000313" key="7">
    <source>
        <dbReference type="Proteomes" id="UP000648187"/>
    </source>
</evidence>
<dbReference type="EMBL" id="JACKWZ010000022">
    <property type="protein sequence ID" value="KAF9421682.1"/>
    <property type="molecule type" value="Genomic_DNA"/>
</dbReference>
<comment type="pathway">
    <text evidence="1">Protein modification; protein glycosylation.</text>
</comment>
<evidence type="ECO:0000256" key="3">
    <source>
        <dbReference type="ARBA" id="ARBA00022679"/>
    </source>
</evidence>
<dbReference type="AlphaFoldDB" id="A0A835GM59"/>
<sequence length="585" mass="67172">MLNAVIDKDRVGYFKATAVYYGRSQSRKNLTLPKIPKNLTLPRYILRNLESHRVYSFSHVKHYFSYFFSFAARLEREERMEELLANMKNHLEYLDSQYRGKQEAVITLQAKMFSGRGNSSQNTLHEVSLAPLSPAVQLLLKNMTGTKAASGLYTKHIQQLRIPFVYQLLPHLMNDPQSLKPAYHMSGGRSFCEIVVGVPTVKRDKESYLMVTLTHLVTELSPADVNNTLIVVMIGETELDYVLQVARQIETMFPNQVDSGLIEVISPRESYYPDFDKLPITLGDSRKRIKWRSKQNLDNIFLMAYAQSKGTFYLMLEDDIIAKKNYIQTIKKFTATTTVSNPNWIFIEFCHVGGIGKLFRSAELIKFISYAQIFYNNLPIDWLLESYLADRVCNLEKAGKNCGAAKEKIRPKFKPSLFQHIGLYSSLKGKMHKIGDAKFRTVPKFFPHTDNPPLRTIKTDIIEHSVHTLQKAYAGRTFFWGLKPKKGSFVEFWFEKPIVMTHYVFRSGNPDHTMDLFYNTTLEVLPAHNHSNFTVIGAFDEFGLAEGNLSMGPIIAIRLSVQRNSRFWVILSEIELRVSPAPESR</sequence>
<name>A0A835GM59_SPOEX</name>
<evidence type="ECO:0000256" key="1">
    <source>
        <dbReference type="ARBA" id="ARBA00004922"/>
    </source>
</evidence>
<evidence type="ECO:0000313" key="6">
    <source>
        <dbReference type="EMBL" id="KAF9421682.1"/>
    </source>
</evidence>
<dbReference type="GO" id="GO:0005783">
    <property type="term" value="C:endoplasmic reticulum"/>
    <property type="evidence" value="ECO:0007669"/>
    <property type="project" value="TreeGrafter"/>
</dbReference>
<evidence type="ECO:0000256" key="2">
    <source>
        <dbReference type="ARBA" id="ARBA00022676"/>
    </source>
</evidence>
<evidence type="ECO:0000259" key="5">
    <source>
        <dbReference type="Pfam" id="PF23524"/>
    </source>
</evidence>
<keyword evidence="3" id="KW-0808">Transferase</keyword>
<keyword evidence="7" id="KW-1185">Reference proteome</keyword>
<dbReference type="InterPro" id="IPR006759">
    <property type="entry name" value="Glyco_transf_54"/>
</dbReference>
<feature type="domain" description="MGAT4 conserved region" evidence="4">
    <location>
        <begin position="164"/>
        <end position="439"/>
    </location>
</feature>
<dbReference type="GO" id="GO:0005795">
    <property type="term" value="C:Golgi stack"/>
    <property type="evidence" value="ECO:0007669"/>
    <property type="project" value="TreeGrafter"/>
</dbReference>